<name>A0A6A5W2K0_9PLEO</name>
<sequence>MFGHPGISTFSYAGVQKTNQQDAALAPRKDSAASKTQGDNTTSPDMPEVAQAVLPPVAPESPGQQRPRGTFINHTPRVFEARSPRKMNAFEAKAGALPHDACQSSFSDGNASNQHWEYKPWDVDNDLSSREVSALMRQRQSKRSNPATAPTNPTIANTSRKQIAPEASLIAMDHTSPQYSKTSIRTTHSSEVSVSPPPIEYGQPAAKKRRRQIPSKLPSTPNHVPSCRYSPLEPWVEKHRRQATNSSVASSKKNTIPVDIQAIGAASTERTIQEYFNSQPSARSFGSVARRRSSNAPNAPLPKSPEFTIPSSPPEPTGSFPIENLTVCGHSPPEIPSRSPLRLTQSPTLPFINGKTRASGDSSDFESAARGNYSPYNDKFDDGCDGDVLATPKRRTTSPFVGQAATPGSSARGRMAPPILGPKEFTTKATENDLSYYLKNTGPTEERKDEKGKKGFRILKGMGRKGGAGGVESSEGPPRRPKYQPLVPACAQETTTSGGARHLQIIIPDGTLLTNQTLTIPVHPDPSSNILISRHISVAFTDEMLNPLASPKLETAISSFNCPDASPAKPMSPMPRKSPVALKPVPVEEHPLLASREDVTRARKLRDLRRVRGERNSKATQTVESSVARALPTPAQSPMTSLQEFEEVEEEEETTAERMARIQRRSISMQRLLAKVTEELARVIGLESEDGEADLNPQLVLQASRRIRVSWSGVGE</sequence>
<feature type="region of interest" description="Disordered" evidence="1">
    <location>
        <begin position="19"/>
        <end position="72"/>
    </location>
</feature>
<dbReference type="OrthoDB" id="3675887at2759"/>
<dbReference type="EMBL" id="ML977710">
    <property type="protein sequence ID" value="KAF1993345.1"/>
    <property type="molecule type" value="Genomic_DNA"/>
</dbReference>
<organism evidence="2 3">
    <name type="scientific">Amniculicola lignicola CBS 123094</name>
    <dbReference type="NCBI Taxonomy" id="1392246"/>
    <lineage>
        <taxon>Eukaryota</taxon>
        <taxon>Fungi</taxon>
        <taxon>Dikarya</taxon>
        <taxon>Ascomycota</taxon>
        <taxon>Pezizomycotina</taxon>
        <taxon>Dothideomycetes</taxon>
        <taxon>Pleosporomycetidae</taxon>
        <taxon>Pleosporales</taxon>
        <taxon>Amniculicolaceae</taxon>
        <taxon>Amniculicola</taxon>
    </lineage>
</organism>
<feature type="compositionally biased region" description="Polar residues" evidence="1">
    <location>
        <begin position="175"/>
        <end position="187"/>
    </location>
</feature>
<proteinExistence type="predicted"/>
<reference evidence="2" key="1">
    <citation type="journal article" date="2020" name="Stud. Mycol.">
        <title>101 Dothideomycetes genomes: a test case for predicting lifestyles and emergence of pathogens.</title>
        <authorList>
            <person name="Haridas S."/>
            <person name="Albert R."/>
            <person name="Binder M."/>
            <person name="Bloem J."/>
            <person name="Labutti K."/>
            <person name="Salamov A."/>
            <person name="Andreopoulos B."/>
            <person name="Baker S."/>
            <person name="Barry K."/>
            <person name="Bills G."/>
            <person name="Bluhm B."/>
            <person name="Cannon C."/>
            <person name="Castanera R."/>
            <person name="Culley D."/>
            <person name="Daum C."/>
            <person name="Ezra D."/>
            <person name="Gonzalez J."/>
            <person name="Henrissat B."/>
            <person name="Kuo A."/>
            <person name="Liang C."/>
            <person name="Lipzen A."/>
            <person name="Lutzoni F."/>
            <person name="Magnuson J."/>
            <person name="Mondo S."/>
            <person name="Nolan M."/>
            <person name="Ohm R."/>
            <person name="Pangilinan J."/>
            <person name="Park H.-J."/>
            <person name="Ramirez L."/>
            <person name="Alfaro M."/>
            <person name="Sun H."/>
            <person name="Tritt A."/>
            <person name="Yoshinaga Y."/>
            <person name="Zwiers L.-H."/>
            <person name="Turgeon B."/>
            <person name="Goodwin S."/>
            <person name="Spatafora J."/>
            <person name="Crous P."/>
            <person name="Grigoriev I."/>
        </authorList>
    </citation>
    <scope>NUCLEOTIDE SEQUENCE</scope>
    <source>
        <strain evidence="2">CBS 123094</strain>
    </source>
</reference>
<feature type="region of interest" description="Disordered" evidence="1">
    <location>
        <begin position="129"/>
        <end position="226"/>
    </location>
</feature>
<evidence type="ECO:0000256" key="1">
    <source>
        <dbReference type="SAM" id="MobiDB-lite"/>
    </source>
</evidence>
<accession>A0A6A5W2K0</accession>
<gene>
    <name evidence="2" type="ORF">P154DRAFT_568066</name>
</gene>
<feature type="compositionally biased region" description="Low complexity" evidence="1">
    <location>
        <begin position="145"/>
        <end position="158"/>
    </location>
</feature>
<feature type="region of interest" description="Disordered" evidence="1">
    <location>
        <begin position="281"/>
        <end position="317"/>
    </location>
</feature>
<feature type="region of interest" description="Disordered" evidence="1">
    <location>
        <begin position="460"/>
        <end position="481"/>
    </location>
</feature>
<protein>
    <submittedName>
        <fullName evidence="2">Uncharacterized protein</fullName>
    </submittedName>
</protein>
<dbReference type="Proteomes" id="UP000799779">
    <property type="component" value="Unassembled WGS sequence"/>
</dbReference>
<feature type="compositionally biased region" description="Polar residues" evidence="1">
    <location>
        <begin position="33"/>
        <end position="44"/>
    </location>
</feature>
<dbReference type="AlphaFoldDB" id="A0A6A5W2K0"/>
<evidence type="ECO:0000313" key="3">
    <source>
        <dbReference type="Proteomes" id="UP000799779"/>
    </source>
</evidence>
<evidence type="ECO:0000313" key="2">
    <source>
        <dbReference type="EMBL" id="KAF1993345.1"/>
    </source>
</evidence>
<keyword evidence="3" id="KW-1185">Reference proteome</keyword>
<feature type="region of interest" description="Disordered" evidence="1">
    <location>
        <begin position="398"/>
        <end position="424"/>
    </location>
</feature>